<dbReference type="GO" id="GO:0032259">
    <property type="term" value="P:methylation"/>
    <property type="evidence" value="ECO:0007669"/>
    <property type="project" value="UniProtKB-KW"/>
</dbReference>
<sequence>MDVLDLAYRDGTAELLRRSGVAESARCVEVGAGGGHASRQLAHAVGPLGRVVGVDIDPAIVDLARRDAEADGLDNVEFQTGDAVRLPFEDEHFDVAYARLLLTHLPEPLDALREMVRVTRRGGLVVVEDLDWDGVFCHPPAAGFDRYRSIHADLHRHRGGDPAIGPKLPGLFRRAGLTGIDLSLAHPAHVTGRAKTLHTLTLANIADALLGAGLAERDEIAALHAELEALAADPETVIAQPRIFQVWGRRGAEPAEVTSR</sequence>
<keyword evidence="2" id="KW-0489">Methyltransferase</keyword>
<dbReference type="InterPro" id="IPR013216">
    <property type="entry name" value="Methyltransf_11"/>
</dbReference>
<dbReference type="SUPFAM" id="SSF53335">
    <property type="entry name" value="S-adenosyl-L-methionine-dependent methyltransferases"/>
    <property type="match status" value="1"/>
</dbReference>
<dbReference type="GO" id="GO:0008168">
    <property type="term" value="F:methyltransferase activity"/>
    <property type="evidence" value="ECO:0007669"/>
    <property type="project" value="UniProtKB-KW"/>
</dbReference>
<dbReference type="Pfam" id="PF08241">
    <property type="entry name" value="Methyltransf_11"/>
    <property type="match status" value="1"/>
</dbReference>
<feature type="domain" description="Methyltransferase type 11" evidence="1">
    <location>
        <begin position="28"/>
        <end position="127"/>
    </location>
</feature>
<gene>
    <name evidence="2" type="ORF">GCM10009838_53840</name>
</gene>
<dbReference type="EMBL" id="BAAAQM010000034">
    <property type="protein sequence ID" value="GAA1984959.1"/>
    <property type="molecule type" value="Genomic_DNA"/>
</dbReference>
<dbReference type="CDD" id="cd02440">
    <property type="entry name" value="AdoMet_MTases"/>
    <property type="match status" value="1"/>
</dbReference>
<comment type="caution">
    <text evidence="2">The sequence shown here is derived from an EMBL/GenBank/DDBJ whole genome shotgun (WGS) entry which is preliminary data.</text>
</comment>
<accession>A0ABP5DV07</accession>
<organism evidence="2 3">
    <name type="scientific">Catenulispora subtropica</name>
    <dbReference type="NCBI Taxonomy" id="450798"/>
    <lineage>
        <taxon>Bacteria</taxon>
        <taxon>Bacillati</taxon>
        <taxon>Actinomycetota</taxon>
        <taxon>Actinomycetes</taxon>
        <taxon>Catenulisporales</taxon>
        <taxon>Catenulisporaceae</taxon>
        <taxon>Catenulispora</taxon>
    </lineage>
</organism>
<protein>
    <submittedName>
        <fullName evidence="2">Methyltransferase domain-containing protein</fullName>
    </submittedName>
</protein>
<dbReference type="Gene3D" id="3.40.50.150">
    <property type="entry name" value="Vaccinia Virus protein VP39"/>
    <property type="match status" value="1"/>
</dbReference>
<keyword evidence="3" id="KW-1185">Reference proteome</keyword>
<evidence type="ECO:0000313" key="3">
    <source>
        <dbReference type="Proteomes" id="UP001499854"/>
    </source>
</evidence>
<keyword evidence="2" id="KW-0808">Transferase</keyword>
<evidence type="ECO:0000259" key="1">
    <source>
        <dbReference type="Pfam" id="PF08241"/>
    </source>
</evidence>
<proteinExistence type="predicted"/>
<dbReference type="PANTHER" id="PTHR43591:SF24">
    <property type="entry name" value="2-METHOXY-6-POLYPRENYL-1,4-BENZOQUINOL METHYLASE, MITOCHONDRIAL"/>
    <property type="match status" value="1"/>
</dbReference>
<dbReference type="PANTHER" id="PTHR43591">
    <property type="entry name" value="METHYLTRANSFERASE"/>
    <property type="match status" value="1"/>
</dbReference>
<dbReference type="InterPro" id="IPR029063">
    <property type="entry name" value="SAM-dependent_MTases_sf"/>
</dbReference>
<dbReference type="Proteomes" id="UP001499854">
    <property type="component" value="Unassembled WGS sequence"/>
</dbReference>
<name>A0ABP5DV07_9ACTN</name>
<evidence type="ECO:0000313" key="2">
    <source>
        <dbReference type="EMBL" id="GAA1984959.1"/>
    </source>
</evidence>
<reference evidence="3" key="1">
    <citation type="journal article" date="2019" name="Int. J. Syst. Evol. Microbiol.">
        <title>The Global Catalogue of Microorganisms (GCM) 10K type strain sequencing project: providing services to taxonomists for standard genome sequencing and annotation.</title>
        <authorList>
            <consortium name="The Broad Institute Genomics Platform"/>
            <consortium name="The Broad Institute Genome Sequencing Center for Infectious Disease"/>
            <person name="Wu L."/>
            <person name="Ma J."/>
        </authorList>
    </citation>
    <scope>NUCLEOTIDE SEQUENCE [LARGE SCALE GENOMIC DNA]</scope>
    <source>
        <strain evidence="3">JCM 16013</strain>
    </source>
</reference>